<dbReference type="EMBL" id="JABSTV010001330">
    <property type="protein sequence ID" value="KAH7932583.1"/>
    <property type="molecule type" value="Genomic_DNA"/>
</dbReference>
<dbReference type="AlphaFoldDB" id="A0A9D4T0K6"/>
<proteinExistence type="predicted"/>
<reference evidence="2" key="2">
    <citation type="submission" date="2021-09" db="EMBL/GenBank/DDBJ databases">
        <authorList>
            <person name="Jia N."/>
            <person name="Wang J."/>
            <person name="Shi W."/>
            <person name="Du L."/>
            <person name="Sun Y."/>
            <person name="Zhan W."/>
            <person name="Jiang J."/>
            <person name="Wang Q."/>
            <person name="Zhang B."/>
            <person name="Ji P."/>
            <person name="Sakyi L.B."/>
            <person name="Cui X."/>
            <person name="Yuan T."/>
            <person name="Jiang B."/>
            <person name="Yang W."/>
            <person name="Lam T.T.-Y."/>
            <person name="Chang Q."/>
            <person name="Ding S."/>
            <person name="Wang X."/>
            <person name="Zhu J."/>
            <person name="Ruan X."/>
            <person name="Zhao L."/>
            <person name="Wei J."/>
            <person name="Que T."/>
            <person name="Du C."/>
            <person name="Cheng J."/>
            <person name="Dai P."/>
            <person name="Han X."/>
            <person name="Huang E."/>
            <person name="Gao Y."/>
            <person name="Liu J."/>
            <person name="Shao H."/>
            <person name="Ye R."/>
            <person name="Li L."/>
            <person name="Wei W."/>
            <person name="Wang X."/>
            <person name="Wang C."/>
            <person name="Huo Q."/>
            <person name="Li W."/>
            <person name="Guo W."/>
            <person name="Chen H."/>
            <person name="Chen S."/>
            <person name="Zhou L."/>
            <person name="Zhou L."/>
            <person name="Ni X."/>
            <person name="Tian J."/>
            <person name="Zhou Y."/>
            <person name="Sheng Y."/>
            <person name="Liu T."/>
            <person name="Pan Y."/>
            <person name="Xia L."/>
            <person name="Li J."/>
            <person name="Zhao F."/>
            <person name="Cao W."/>
        </authorList>
    </citation>
    <scope>NUCLEOTIDE SEQUENCE</scope>
    <source>
        <strain evidence="2">Rsan-2018</strain>
        <tissue evidence="2">Larvae</tissue>
    </source>
</reference>
<gene>
    <name evidence="2" type="ORF">HPB52_015473</name>
    <name evidence="1" type="ORF">HPB52_024301</name>
</gene>
<keyword evidence="3" id="KW-1185">Reference proteome</keyword>
<name>A0A9D4T0K6_RHISA</name>
<organism evidence="2 3">
    <name type="scientific">Rhipicephalus sanguineus</name>
    <name type="common">Brown dog tick</name>
    <name type="synonym">Ixodes sanguineus</name>
    <dbReference type="NCBI Taxonomy" id="34632"/>
    <lineage>
        <taxon>Eukaryota</taxon>
        <taxon>Metazoa</taxon>
        <taxon>Ecdysozoa</taxon>
        <taxon>Arthropoda</taxon>
        <taxon>Chelicerata</taxon>
        <taxon>Arachnida</taxon>
        <taxon>Acari</taxon>
        <taxon>Parasitiformes</taxon>
        <taxon>Ixodida</taxon>
        <taxon>Ixodoidea</taxon>
        <taxon>Ixodidae</taxon>
        <taxon>Rhipicephalinae</taxon>
        <taxon>Rhipicephalus</taxon>
        <taxon>Rhipicephalus</taxon>
    </lineage>
</organism>
<protein>
    <submittedName>
        <fullName evidence="2">Uncharacterized protein</fullName>
    </submittedName>
</protein>
<sequence length="217" mass="24006">MHEHGAFVTPIAPSATPARDPLRLLKANIDPMTHDIRDLTLQHTRYGLTVFAHSRDTLTNMRQAIADNAITCAALSIRIPDKRNPHLRFWGVDPDISTDEFIDRVRERNPQLQLDPQKCKVRASFRERSGTSAVIVEVDPDAFARIMSQQRISVGWTSDRVTEDLHLATCTFSATHDHGRSSCPSASVTLRSIVRSPDALASKQRVTLPGPPVSAAA</sequence>
<evidence type="ECO:0000313" key="2">
    <source>
        <dbReference type="EMBL" id="KAH7962323.1"/>
    </source>
</evidence>
<dbReference type="Proteomes" id="UP000821837">
    <property type="component" value="Chromosome 3"/>
</dbReference>
<dbReference type="EMBL" id="JABSTV010001249">
    <property type="protein sequence ID" value="KAH7962323.1"/>
    <property type="molecule type" value="Genomic_DNA"/>
</dbReference>
<accession>A0A9D4T0K6</accession>
<comment type="caution">
    <text evidence="2">The sequence shown here is derived from an EMBL/GenBank/DDBJ whole genome shotgun (WGS) entry which is preliminary data.</text>
</comment>
<evidence type="ECO:0000313" key="1">
    <source>
        <dbReference type="EMBL" id="KAH7932583.1"/>
    </source>
</evidence>
<reference evidence="2" key="1">
    <citation type="journal article" date="2020" name="Cell">
        <title>Large-Scale Comparative Analyses of Tick Genomes Elucidate Their Genetic Diversity and Vector Capacities.</title>
        <authorList>
            <consortium name="Tick Genome and Microbiome Consortium (TIGMIC)"/>
            <person name="Jia N."/>
            <person name="Wang J."/>
            <person name="Shi W."/>
            <person name="Du L."/>
            <person name="Sun Y."/>
            <person name="Zhan W."/>
            <person name="Jiang J.F."/>
            <person name="Wang Q."/>
            <person name="Zhang B."/>
            <person name="Ji P."/>
            <person name="Bell-Sakyi L."/>
            <person name="Cui X.M."/>
            <person name="Yuan T.T."/>
            <person name="Jiang B.G."/>
            <person name="Yang W.F."/>
            <person name="Lam T.T."/>
            <person name="Chang Q.C."/>
            <person name="Ding S.J."/>
            <person name="Wang X.J."/>
            <person name="Zhu J.G."/>
            <person name="Ruan X.D."/>
            <person name="Zhao L."/>
            <person name="Wei J.T."/>
            <person name="Ye R.Z."/>
            <person name="Que T.C."/>
            <person name="Du C.H."/>
            <person name="Zhou Y.H."/>
            <person name="Cheng J.X."/>
            <person name="Dai P.F."/>
            <person name="Guo W.B."/>
            <person name="Han X.H."/>
            <person name="Huang E.J."/>
            <person name="Li L.F."/>
            <person name="Wei W."/>
            <person name="Gao Y.C."/>
            <person name="Liu J.Z."/>
            <person name="Shao H.Z."/>
            <person name="Wang X."/>
            <person name="Wang C.C."/>
            <person name="Yang T.C."/>
            <person name="Huo Q.B."/>
            <person name="Li W."/>
            <person name="Chen H.Y."/>
            <person name="Chen S.E."/>
            <person name="Zhou L.G."/>
            <person name="Ni X.B."/>
            <person name="Tian J.H."/>
            <person name="Sheng Y."/>
            <person name="Liu T."/>
            <person name="Pan Y.S."/>
            <person name="Xia L.Y."/>
            <person name="Li J."/>
            <person name="Zhao F."/>
            <person name="Cao W.C."/>
        </authorList>
    </citation>
    <scope>NUCLEOTIDE SEQUENCE</scope>
    <source>
        <strain evidence="2">Rsan-2018</strain>
    </source>
</reference>
<evidence type="ECO:0000313" key="3">
    <source>
        <dbReference type="Proteomes" id="UP000821837"/>
    </source>
</evidence>
<dbReference type="VEuPathDB" id="VectorBase:RSAN_055797"/>